<comment type="caution">
    <text evidence="1">The sequence shown here is derived from an EMBL/GenBank/DDBJ whole genome shotgun (WGS) entry which is preliminary data.</text>
</comment>
<organism evidence="1 2">
    <name type="scientific">Dreissena polymorpha</name>
    <name type="common">Zebra mussel</name>
    <name type="synonym">Mytilus polymorpha</name>
    <dbReference type="NCBI Taxonomy" id="45954"/>
    <lineage>
        <taxon>Eukaryota</taxon>
        <taxon>Metazoa</taxon>
        <taxon>Spiralia</taxon>
        <taxon>Lophotrochozoa</taxon>
        <taxon>Mollusca</taxon>
        <taxon>Bivalvia</taxon>
        <taxon>Autobranchia</taxon>
        <taxon>Heteroconchia</taxon>
        <taxon>Euheterodonta</taxon>
        <taxon>Imparidentia</taxon>
        <taxon>Neoheterodontei</taxon>
        <taxon>Myida</taxon>
        <taxon>Dreissenoidea</taxon>
        <taxon>Dreissenidae</taxon>
        <taxon>Dreissena</taxon>
    </lineage>
</organism>
<evidence type="ECO:0000313" key="1">
    <source>
        <dbReference type="EMBL" id="KAH3792664.1"/>
    </source>
</evidence>
<accession>A0A9D4J1Q8</accession>
<dbReference type="Proteomes" id="UP000828390">
    <property type="component" value="Unassembled WGS sequence"/>
</dbReference>
<reference evidence="1" key="1">
    <citation type="journal article" date="2019" name="bioRxiv">
        <title>The Genome of the Zebra Mussel, Dreissena polymorpha: A Resource for Invasive Species Research.</title>
        <authorList>
            <person name="McCartney M.A."/>
            <person name="Auch B."/>
            <person name="Kono T."/>
            <person name="Mallez S."/>
            <person name="Zhang Y."/>
            <person name="Obille A."/>
            <person name="Becker A."/>
            <person name="Abrahante J.E."/>
            <person name="Garbe J."/>
            <person name="Badalamenti J.P."/>
            <person name="Herman A."/>
            <person name="Mangelson H."/>
            <person name="Liachko I."/>
            <person name="Sullivan S."/>
            <person name="Sone E.D."/>
            <person name="Koren S."/>
            <person name="Silverstein K.A.T."/>
            <person name="Beckman K.B."/>
            <person name="Gohl D.M."/>
        </authorList>
    </citation>
    <scope>NUCLEOTIDE SEQUENCE</scope>
    <source>
        <strain evidence="1">Duluth1</strain>
        <tissue evidence="1">Whole animal</tissue>
    </source>
</reference>
<name>A0A9D4J1Q8_DREPO</name>
<keyword evidence="2" id="KW-1185">Reference proteome</keyword>
<protein>
    <submittedName>
        <fullName evidence="1">Uncharacterized protein</fullName>
    </submittedName>
</protein>
<reference evidence="1" key="2">
    <citation type="submission" date="2020-11" db="EMBL/GenBank/DDBJ databases">
        <authorList>
            <person name="McCartney M.A."/>
            <person name="Auch B."/>
            <person name="Kono T."/>
            <person name="Mallez S."/>
            <person name="Becker A."/>
            <person name="Gohl D.M."/>
            <person name="Silverstein K.A.T."/>
            <person name="Koren S."/>
            <person name="Bechman K.B."/>
            <person name="Herman A."/>
            <person name="Abrahante J.E."/>
            <person name="Garbe J."/>
        </authorList>
    </citation>
    <scope>NUCLEOTIDE SEQUENCE</scope>
    <source>
        <strain evidence="1">Duluth1</strain>
        <tissue evidence="1">Whole animal</tissue>
    </source>
</reference>
<dbReference type="EMBL" id="JAIWYP010000007">
    <property type="protein sequence ID" value="KAH3792664.1"/>
    <property type="molecule type" value="Genomic_DNA"/>
</dbReference>
<proteinExistence type="predicted"/>
<evidence type="ECO:0000313" key="2">
    <source>
        <dbReference type="Proteomes" id="UP000828390"/>
    </source>
</evidence>
<dbReference type="AlphaFoldDB" id="A0A9D4J1Q8"/>
<sequence>MFKRTVVPPNSVVRVPCKLEGTLGAYYIEPVNNLQVLVPKFIRAANKVILVCFVNPTDQFKTIKKNVVVGNAFEFEEVLQGGDFQATTDDGINIHTVADLDYSSTAEYNKNPLGMSCAVSTRQPKEQETLAGCQGESNRLKGEIDREY</sequence>
<gene>
    <name evidence="1" type="ORF">DPMN_146163</name>
</gene>